<evidence type="ECO:0000256" key="5">
    <source>
        <dbReference type="ARBA" id="ARBA00022679"/>
    </source>
</evidence>
<evidence type="ECO:0000256" key="2">
    <source>
        <dbReference type="ARBA" id="ARBA00004651"/>
    </source>
</evidence>
<dbReference type="OrthoDB" id="368131at2"/>
<keyword evidence="10" id="KW-1133">Transmembrane helix</keyword>
<sequence>MNIHTRFILHLLGRLILTGFLLLLSILIIFLFIAFLTMNSAIEKDLTTAEGLYFSDRVEVKDGKATIDQHLQKILQKQKSWLIILDSRGDIAGSYGAPDSVLSSKHLLSAADEVPFTDIHTWEILNMDDEPSYVMLGKHHPEKQWLSKVKDEVDWSKGEWLPSSKDQRQLKKEGVWIQLTDPDGNVLQAYGDRPPSEDYTYKDILQLDDPDQSVHQDPLSGKILISGIHPPAEAPISVPIHNGWFIALIVIALLILFSTFWYARNLGTPLLIMVKWIKQLSDGQYSQPVNQVGESTIYKKNGKLKRNYRLYKELFSQLSKLTDTLKSNERHEKKVVSSREEWISGLSHDLKTPLSSITGYAQMLQSDQYEWTPEEIRDFAGTIVDKSAFMKDLLDDLTLVYQLNSQALPIRKERTDINEAVRRSVIYFINTAQADIRFLPTETPMLGMVDRKWFQRILDNLLSNAIKHNGDGTTITISTEAIENQLLVIKIEDDGEGMDSETLSHLFQRFYRGTNTSDSGSGTGLGMAITKQLIELHNGSINVQSAPDEGTRVRVILPL</sequence>
<dbReference type="PROSITE" id="PS50109">
    <property type="entry name" value="HIS_KIN"/>
    <property type="match status" value="1"/>
</dbReference>
<dbReference type="GO" id="GO:0030295">
    <property type="term" value="F:protein kinase activator activity"/>
    <property type="evidence" value="ECO:0007669"/>
    <property type="project" value="TreeGrafter"/>
</dbReference>
<evidence type="ECO:0000259" key="11">
    <source>
        <dbReference type="PROSITE" id="PS50109"/>
    </source>
</evidence>
<dbReference type="SMART" id="SM00387">
    <property type="entry name" value="HATPase_c"/>
    <property type="match status" value="1"/>
</dbReference>
<dbReference type="SUPFAM" id="SSF55874">
    <property type="entry name" value="ATPase domain of HSP90 chaperone/DNA topoisomerase II/histidine kinase"/>
    <property type="match status" value="1"/>
</dbReference>
<dbReference type="AlphaFoldDB" id="A0A0J5TKS8"/>
<proteinExistence type="predicted"/>
<feature type="transmembrane region" description="Helical" evidence="10">
    <location>
        <begin position="244"/>
        <end position="263"/>
    </location>
</feature>
<dbReference type="PANTHER" id="PTHR42878:SF7">
    <property type="entry name" value="SENSOR HISTIDINE KINASE GLRK"/>
    <property type="match status" value="1"/>
</dbReference>
<dbReference type="SMART" id="SM00388">
    <property type="entry name" value="HisKA"/>
    <property type="match status" value="1"/>
</dbReference>
<dbReference type="Pfam" id="PF00512">
    <property type="entry name" value="HisKA"/>
    <property type="match status" value="1"/>
</dbReference>
<gene>
    <name evidence="12" type="ORF">AV649_19305</name>
</gene>
<dbReference type="FunFam" id="3.30.565.10:FF:000006">
    <property type="entry name" value="Sensor histidine kinase WalK"/>
    <property type="match status" value="1"/>
</dbReference>
<accession>A0A0J5TKS8</accession>
<dbReference type="GO" id="GO:0005524">
    <property type="term" value="F:ATP binding"/>
    <property type="evidence" value="ECO:0007669"/>
    <property type="project" value="UniProtKB-KW"/>
</dbReference>
<evidence type="ECO:0000256" key="3">
    <source>
        <dbReference type="ARBA" id="ARBA00012438"/>
    </source>
</evidence>
<dbReference type="PANTHER" id="PTHR42878">
    <property type="entry name" value="TWO-COMPONENT HISTIDINE KINASE"/>
    <property type="match status" value="1"/>
</dbReference>
<comment type="catalytic activity">
    <reaction evidence="1">
        <text>ATP + protein L-histidine = ADP + protein N-phospho-L-histidine.</text>
        <dbReference type="EC" id="2.7.13.3"/>
    </reaction>
</comment>
<evidence type="ECO:0000256" key="10">
    <source>
        <dbReference type="SAM" id="Phobius"/>
    </source>
</evidence>
<evidence type="ECO:0000256" key="9">
    <source>
        <dbReference type="ARBA" id="ARBA00023012"/>
    </source>
</evidence>
<dbReference type="Gene3D" id="1.10.287.130">
    <property type="match status" value="1"/>
</dbReference>
<dbReference type="InterPro" id="IPR003594">
    <property type="entry name" value="HATPase_dom"/>
</dbReference>
<feature type="transmembrane region" description="Helical" evidence="10">
    <location>
        <begin position="12"/>
        <end position="36"/>
    </location>
</feature>
<evidence type="ECO:0000256" key="4">
    <source>
        <dbReference type="ARBA" id="ARBA00022553"/>
    </source>
</evidence>
<dbReference type="Proteomes" id="UP000076510">
    <property type="component" value="Unassembled WGS sequence"/>
</dbReference>
<dbReference type="Gene3D" id="3.30.565.10">
    <property type="entry name" value="Histidine kinase-like ATPase, C-terminal domain"/>
    <property type="match status" value="1"/>
</dbReference>
<dbReference type="GO" id="GO:0000156">
    <property type="term" value="F:phosphorelay response regulator activity"/>
    <property type="evidence" value="ECO:0007669"/>
    <property type="project" value="TreeGrafter"/>
</dbReference>
<dbReference type="CDD" id="cd00082">
    <property type="entry name" value="HisKA"/>
    <property type="match status" value="1"/>
</dbReference>
<evidence type="ECO:0000256" key="1">
    <source>
        <dbReference type="ARBA" id="ARBA00000085"/>
    </source>
</evidence>
<name>A0A0J5TKS8_9BACI</name>
<evidence type="ECO:0000313" key="13">
    <source>
        <dbReference type="Proteomes" id="UP000076510"/>
    </source>
</evidence>
<protein>
    <recommendedName>
        <fullName evidence="3">histidine kinase</fullName>
        <ecNumber evidence="3">2.7.13.3</ecNumber>
    </recommendedName>
</protein>
<dbReference type="GO" id="GO:0005886">
    <property type="term" value="C:plasma membrane"/>
    <property type="evidence" value="ECO:0007669"/>
    <property type="project" value="UniProtKB-SubCell"/>
</dbReference>
<comment type="caution">
    <text evidence="12">The sequence shown here is derived from an EMBL/GenBank/DDBJ whole genome shotgun (WGS) entry which is preliminary data.</text>
</comment>
<keyword evidence="6" id="KW-0547">Nucleotide-binding</keyword>
<organism evidence="12 13">
    <name type="scientific">Rossellomorea marisflavi</name>
    <dbReference type="NCBI Taxonomy" id="189381"/>
    <lineage>
        <taxon>Bacteria</taxon>
        <taxon>Bacillati</taxon>
        <taxon>Bacillota</taxon>
        <taxon>Bacilli</taxon>
        <taxon>Bacillales</taxon>
        <taxon>Bacillaceae</taxon>
        <taxon>Rossellomorea</taxon>
    </lineage>
</organism>
<evidence type="ECO:0000256" key="6">
    <source>
        <dbReference type="ARBA" id="ARBA00022741"/>
    </source>
</evidence>
<dbReference type="InterPro" id="IPR003661">
    <property type="entry name" value="HisK_dim/P_dom"/>
</dbReference>
<dbReference type="InterPro" id="IPR050351">
    <property type="entry name" value="BphY/WalK/GraS-like"/>
</dbReference>
<keyword evidence="5" id="KW-0808">Transferase</keyword>
<keyword evidence="8" id="KW-0067">ATP-binding</keyword>
<dbReference type="SUPFAM" id="SSF47384">
    <property type="entry name" value="Homodimeric domain of signal transducing histidine kinase"/>
    <property type="match status" value="1"/>
</dbReference>
<evidence type="ECO:0000256" key="8">
    <source>
        <dbReference type="ARBA" id="ARBA00022840"/>
    </source>
</evidence>
<dbReference type="InterPro" id="IPR005467">
    <property type="entry name" value="His_kinase_dom"/>
</dbReference>
<reference evidence="13" key="1">
    <citation type="submission" date="2016-01" db="EMBL/GenBank/DDBJ databases">
        <title>Whole genome sequencing of Bhargavaea cecembensis T14.</title>
        <authorList>
            <person name="Hong K.W."/>
        </authorList>
    </citation>
    <scope>NUCLEOTIDE SEQUENCE [LARGE SCALE GENOMIC DNA]</scope>
    <source>
        <strain evidence="13">M19</strain>
    </source>
</reference>
<dbReference type="GO" id="GO:0000155">
    <property type="term" value="F:phosphorelay sensor kinase activity"/>
    <property type="evidence" value="ECO:0007669"/>
    <property type="project" value="InterPro"/>
</dbReference>
<dbReference type="EC" id="2.7.13.3" evidence="3"/>
<dbReference type="CDD" id="cd00075">
    <property type="entry name" value="HATPase"/>
    <property type="match status" value="1"/>
</dbReference>
<keyword evidence="7" id="KW-0418">Kinase</keyword>
<dbReference type="RefSeq" id="WP_048005056.1">
    <property type="nucleotide sequence ID" value="NZ_JBLGCT010000001.1"/>
</dbReference>
<feature type="domain" description="Histidine kinase" evidence="11">
    <location>
        <begin position="345"/>
        <end position="559"/>
    </location>
</feature>
<keyword evidence="10" id="KW-0812">Transmembrane</keyword>
<dbReference type="InterPro" id="IPR004358">
    <property type="entry name" value="Sig_transdc_His_kin-like_C"/>
</dbReference>
<dbReference type="PRINTS" id="PR00344">
    <property type="entry name" value="BCTRLSENSOR"/>
</dbReference>
<dbReference type="InterPro" id="IPR036097">
    <property type="entry name" value="HisK_dim/P_sf"/>
</dbReference>
<dbReference type="Pfam" id="PF02518">
    <property type="entry name" value="HATPase_c"/>
    <property type="match status" value="1"/>
</dbReference>
<dbReference type="GO" id="GO:0007234">
    <property type="term" value="P:osmosensory signaling via phosphorelay pathway"/>
    <property type="evidence" value="ECO:0007669"/>
    <property type="project" value="TreeGrafter"/>
</dbReference>
<keyword evidence="10" id="KW-0472">Membrane</keyword>
<comment type="subcellular location">
    <subcellularLocation>
        <location evidence="2">Cell membrane</location>
        <topology evidence="2">Multi-pass membrane protein</topology>
    </subcellularLocation>
</comment>
<dbReference type="PATRIC" id="fig|189381.10.peg.2954"/>
<keyword evidence="4" id="KW-0597">Phosphoprotein</keyword>
<keyword evidence="9" id="KW-0902">Two-component regulatory system</keyword>
<evidence type="ECO:0000313" key="12">
    <source>
        <dbReference type="EMBL" id="KZE48721.1"/>
    </source>
</evidence>
<dbReference type="EMBL" id="LQQY01000016">
    <property type="protein sequence ID" value="KZE48721.1"/>
    <property type="molecule type" value="Genomic_DNA"/>
</dbReference>
<dbReference type="InterPro" id="IPR036890">
    <property type="entry name" value="HATPase_C_sf"/>
</dbReference>
<evidence type="ECO:0000256" key="7">
    <source>
        <dbReference type="ARBA" id="ARBA00022777"/>
    </source>
</evidence>